<sequence length="362" mass="39671">MVDWLIVNAVSGLGPARTQQLLTHMDVDDLRQRLEHERHSLPLSGNLLHSLIIDYQRVDAALEWQQRSELHHLVCFTDPLYPPLLKQLPDPPSVLFIKGYVEALLFPSLAIVGSRNASPGGLQVAYQLAREMSALGFSICSGMAMGIDGAAHKACVDHGGRTLAVLGTGIDIIYPRRHKQLYEDIQHQGCIISEFWPDIGPFAGNFPKRNRIISGLSLGTLVVEACRKSGSLITARLAMEQGREVFAVPGSILGGFHQGCHDLLRDGAKLVESAADIVEELVSLTAFHLEEVNTRHHIQQGEICDLPFSSLLASVGYETTTIDAVVEHSGKTIDLVLEQMLELELQGWVVAVPGGYVRVKRS</sequence>
<dbReference type="PANTHER" id="PTHR43022">
    <property type="entry name" value="PROTEIN SMF"/>
    <property type="match status" value="1"/>
</dbReference>
<dbReference type="InterPro" id="IPR057666">
    <property type="entry name" value="DrpA_SLOG"/>
</dbReference>
<accession>A0A220UGT6</accession>
<dbReference type="KEGG" id="sbj:CF168_00190"/>
<dbReference type="Proteomes" id="UP000198367">
    <property type="component" value="Chromosome"/>
</dbReference>
<dbReference type="EMBL" id="CP022358">
    <property type="protein sequence ID" value="ASK67398.1"/>
    <property type="molecule type" value="Genomic_DNA"/>
</dbReference>
<dbReference type="InterPro" id="IPR003488">
    <property type="entry name" value="DprA"/>
</dbReference>
<keyword evidence="5" id="KW-1185">Reference proteome</keyword>
<dbReference type="AlphaFoldDB" id="A0A220UGT6"/>
<organism evidence="4 5">
    <name type="scientific">Shewanella bicestrii</name>
    <dbReference type="NCBI Taxonomy" id="2018305"/>
    <lineage>
        <taxon>Bacteria</taxon>
        <taxon>Pseudomonadati</taxon>
        <taxon>Pseudomonadota</taxon>
        <taxon>Gammaproteobacteria</taxon>
        <taxon>Alteromonadales</taxon>
        <taxon>Shewanellaceae</taxon>
        <taxon>Shewanella</taxon>
    </lineage>
</organism>
<name>A0A220UGT6_9GAMM</name>
<evidence type="ECO:0000259" key="3">
    <source>
        <dbReference type="Pfam" id="PF17782"/>
    </source>
</evidence>
<evidence type="ECO:0000313" key="4">
    <source>
        <dbReference type="EMBL" id="ASK67398.1"/>
    </source>
</evidence>
<evidence type="ECO:0000259" key="2">
    <source>
        <dbReference type="Pfam" id="PF02481"/>
    </source>
</evidence>
<dbReference type="Pfam" id="PF17782">
    <property type="entry name" value="WHD_DprA"/>
    <property type="match status" value="1"/>
</dbReference>
<dbReference type="Gene3D" id="3.40.50.450">
    <property type="match status" value="1"/>
</dbReference>
<dbReference type="InterPro" id="IPR041614">
    <property type="entry name" value="DprA_WH"/>
</dbReference>
<dbReference type="PANTHER" id="PTHR43022:SF1">
    <property type="entry name" value="PROTEIN SMF"/>
    <property type="match status" value="1"/>
</dbReference>
<dbReference type="Pfam" id="PF02481">
    <property type="entry name" value="DNA_processg_A"/>
    <property type="match status" value="1"/>
</dbReference>
<reference evidence="4 5" key="1">
    <citation type="submission" date="2017-07" db="EMBL/GenBank/DDBJ databases">
        <title>Phenotypical and genomic characterization of a clinical isolate of Shewanella bicestrii sp. nov. producing an extended-spectrum beta-lactamase and a new oxacillinase variant.</title>
        <authorList>
            <person name="Jousset A.B."/>
            <person name="Bonnin R.A."/>
            <person name="Girlich D."/>
            <person name="Dabos L."/>
            <person name="Potron A."/>
            <person name="Dortet L."/>
            <person name="Glaser P."/>
            <person name="Naas T."/>
        </authorList>
    </citation>
    <scope>NUCLEOTIDE SEQUENCE [LARGE SCALE GENOMIC DNA]</scope>
    <source>
        <strain evidence="4 5">JAB-1</strain>
    </source>
</reference>
<comment type="similarity">
    <text evidence="1">Belongs to the DprA/Smf family.</text>
</comment>
<feature type="domain" description="Smf/DprA SLOG" evidence="2">
    <location>
        <begin position="73"/>
        <end position="281"/>
    </location>
</feature>
<feature type="domain" description="DprA winged helix" evidence="3">
    <location>
        <begin position="310"/>
        <end position="355"/>
    </location>
</feature>
<protein>
    <submittedName>
        <fullName evidence="4">DNA-protecting protein DprA</fullName>
    </submittedName>
</protein>
<dbReference type="Gene3D" id="1.10.10.10">
    <property type="entry name" value="Winged helix-like DNA-binding domain superfamily/Winged helix DNA-binding domain"/>
    <property type="match status" value="1"/>
</dbReference>
<evidence type="ECO:0000313" key="5">
    <source>
        <dbReference type="Proteomes" id="UP000198367"/>
    </source>
</evidence>
<dbReference type="InterPro" id="IPR036388">
    <property type="entry name" value="WH-like_DNA-bd_sf"/>
</dbReference>
<dbReference type="NCBIfam" id="TIGR00732">
    <property type="entry name" value="dprA"/>
    <property type="match status" value="1"/>
</dbReference>
<dbReference type="SUPFAM" id="SSF102405">
    <property type="entry name" value="MCP/YpsA-like"/>
    <property type="match status" value="1"/>
</dbReference>
<proteinExistence type="inferred from homology"/>
<dbReference type="GO" id="GO:0009294">
    <property type="term" value="P:DNA-mediated transformation"/>
    <property type="evidence" value="ECO:0007669"/>
    <property type="project" value="InterPro"/>
</dbReference>
<evidence type="ECO:0000256" key="1">
    <source>
        <dbReference type="ARBA" id="ARBA00006525"/>
    </source>
</evidence>
<gene>
    <name evidence="4" type="primary">dprA</name>
    <name evidence="4" type="ORF">CF168_00190</name>
</gene>